<reference evidence="2" key="1">
    <citation type="submission" date="2020-06" db="EMBL/GenBank/DDBJ databases">
        <authorList>
            <person name="Li T."/>
            <person name="Hu X."/>
            <person name="Zhang T."/>
            <person name="Song X."/>
            <person name="Zhang H."/>
            <person name="Dai N."/>
            <person name="Sheng W."/>
            <person name="Hou X."/>
            <person name="Wei L."/>
        </authorList>
    </citation>
    <scope>NUCLEOTIDE SEQUENCE</scope>
    <source>
        <strain evidence="2">3651</strain>
        <tissue evidence="2">Leaf</tissue>
    </source>
</reference>
<accession>A0AAE1XLH2</accession>
<feature type="compositionally biased region" description="Basic and acidic residues" evidence="1">
    <location>
        <begin position="119"/>
        <end position="135"/>
    </location>
</feature>
<organism evidence="2 3">
    <name type="scientific">Sesamum alatum</name>
    <dbReference type="NCBI Taxonomy" id="300844"/>
    <lineage>
        <taxon>Eukaryota</taxon>
        <taxon>Viridiplantae</taxon>
        <taxon>Streptophyta</taxon>
        <taxon>Embryophyta</taxon>
        <taxon>Tracheophyta</taxon>
        <taxon>Spermatophyta</taxon>
        <taxon>Magnoliopsida</taxon>
        <taxon>eudicotyledons</taxon>
        <taxon>Gunneridae</taxon>
        <taxon>Pentapetalae</taxon>
        <taxon>asterids</taxon>
        <taxon>lamiids</taxon>
        <taxon>Lamiales</taxon>
        <taxon>Pedaliaceae</taxon>
        <taxon>Sesamum</taxon>
    </lineage>
</organism>
<gene>
    <name evidence="2" type="ORF">Salat_2770600</name>
</gene>
<dbReference type="EMBL" id="JACGWO010000012">
    <property type="protein sequence ID" value="KAK4413579.1"/>
    <property type="molecule type" value="Genomic_DNA"/>
</dbReference>
<sequence>MPQPSVLRPHTGTRRSVHALAAPGRNHRDRQKTRKDEKASRMRRFMRIEKGVERTQKQKEIIRAARAAAQGRRRSGPRSESWIPAHKMLRNCPLPSAAPNTSRAAYRAGDAQRTSRVKAAGDEDCRPKRRDEGRGKQKRTLRRLLLPPLWAATHDATTSPGLSIGVPPNPSYFQAASLFPCRRS</sequence>
<evidence type="ECO:0000256" key="1">
    <source>
        <dbReference type="SAM" id="MobiDB-lite"/>
    </source>
</evidence>
<feature type="region of interest" description="Disordered" evidence="1">
    <location>
        <begin position="1"/>
        <end position="42"/>
    </location>
</feature>
<protein>
    <submittedName>
        <fullName evidence="2">Uncharacterized protein</fullName>
    </submittedName>
</protein>
<proteinExistence type="predicted"/>
<reference evidence="2" key="2">
    <citation type="journal article" date="2024" name="Plant">
        <title>Genomic evolution and insights into agronomic trait innovations of Sesamum species.</title>
        <authorList>
            <person name="Miao H."/>
            <person name="Wang L."/>
            <person name="Qu L."/>
            <person name="Liu H."/>
            <person name="Sun Y."/>
            <person name="Le M."/>
            <person name="Wang Q."/>
            <person name="Wei S."/>
            <person name="Zheng Y."/>
            <person name="Lin W."/>
            <person name="Duan Y."/>
            <person name="Cao H."/>
            <person name="Xiong S."/>
            <person name="Wang X."/>
            <person name="Wei L."/>
            <person name="Li C."/>
            <person name="Ma Q."/>
            <person name="Ju M."/>
            <person name="Zhao R."/>
            <person name="Li G."/>
            <person name="Mu C."/>
            <person name="Tian Q."/>
            <person name="Mei H."/>
            <person name="Zhang T."/>
            <person name="Gao T."/>
            <person name="Zhang H."/>
        </authorList>
    </citation>
    <scope>NUCLEOTIDE SEQUENCE</scope>
    <source>
        <strain evidence="2">3651</strain>
    </source>
</reference>
<comment type="caution">
    <text evidence="2">The sequence shown here is derived from an EMBL/GenBank/DDBJ whole genome shotgun (WGS) entry which is preliminary data.</text>
</comment>
<keyword evidence="3" id="KW-1185">Reference proteome</keyword>
<name>A0AAE1XLH2_9LAMI</name>
<evidence type="ECO:0000313" key="2">
    <source>
        <dbReference type="EMBL" id="KAK4413579.1"/>
    </source>
</evidence>
<dbReference type="Proteomes" id="UP001293254">
    <property type="component" value="Unassembled WGS sequence"/>
</dbReference>
<dbReference type="AlphaFoldDB" id="A0AAE1XLH2"/>
<feature type="region of interest" description="Disordered" evidence="1">
    <location>
        <begin position="67"/>
        <end position="140"/>
    </location>
</feature>
<evidence type="ECO:0000313" key="3">
    <source>
        <dbReference type="Proteomes" id="UP001293254"/>
    </source>
</evidence>